<dbReference type="InterPro" id="IPR044068">
    <property type="entry name" value="CB"/>
</dbReference>
<dbReference type="Proteomes" id="UP000321797">
    <property type="component" value="Unassembled WGS sequence"/>
</dbReference>
<proteinExistence type="inferred from homology"/>
<reference evidence="8 9" key="1">
    <citation type="submission" date="2018-09" db="EMBL/GenBank/DDBJ databases">
        <title>Metagenome Assembled Genomes from an Advanced Water Purification Facility.</title>
        <authorList>
            <person name="Stamps B.W."/>
            <person name="Spear J.R."/>
        </authorList>
    </citation>
    <scope>NUCLEOTIDE SEQUENCE [LARGE SCALE GENOMIC DNA]</scope>
    <source>
        <strain evidence="8">Bin_29_2</strain>
    </source>
</reference>
<evidence type="ECO:0000259" key="6">
    <source>
        <dbReference type="PROSITE" id="PS51898"/>
    </source>
</evidence>
<dbReference type="PROSITE" id="PS51898">
    <property type="entry name" value="TYR_RECOMBINASE"/>
    <property type="match status" value="1"/>
</dbReference>
<evidence type="ECO:0000313" key="9">
    <source>
        <dbReference type="Proteomes" id="UP000321797"/>
    </source>
</evidence>
<comment type="similarity">
    <text evidence="1">Belongs to the 'phage' integrase family.</text>
</comment>
<feature type="domain" description="Core-binding (CB)" evidence="7">
    <location>
        <begin position="94"/>
        <end position="174"/>
    </location>
</feature>
<feature type="domain" description="Tyr recombinase" evidence="6">
    <location>
        <begin position="195"/>
        <end position="376"/>
    </location>
</feature>
<dbReference type="GO" id="GO:0006310">
    <property type="term" value="P:DNA recombination"/>
    <property type="evidence" value="ECO:0007669"/>
    <property type="project" value="UniProtKB-KW"/>
</dbReference>
<dbReference type="PANTHER" id="PTHR30349">
    <property type="entry name" value="PHAGE INTEGRASE-RELATED"/>
    <property type="match status" value="1"/>
</dbReference>
<dbReference type="InterPro" id="IPR002104">
    <property type="entry name" value="Integrase_catalytic"/>
</dbReference>
<protein>
    <submittedName>
        <fullName evidence="8">Site-specific integrase</fullName>
    </submittedName>
</protein>
<dbReference type="SUPFAM" id="SSF56349">
    <property type="entry name" value="DNA breaking-rejoining enzymes"/>
    <property type="match status" value="1"/>
</dbReference>
<dbReference type="AlphaFoldDB" id="A0A5C7Y8F1"/>
<keyword evidence="2 4" id="KW-0238">DNA-binding</keyword>
<dbReference type="EMBL" id="SSGD01000033">
    <property type="protein sequence ID" value="TXI57853.1"/>
    <property type="molecule type" value="Genomic_DNA"/>
</dbReference>
<dbReference type="InterPro" id="IPR053876">
    <property type="entry name" value="Phage_int_M"/>
</dbReference>
<dbReference type="GO" id="GO:0003677">
    <property type="term" value="F:DNA binding"/>
    <property type="evidence" value="ECO:0007669"/>
    <property type="project" value="UniProtKB-UniRule"/>
</dbReference>
<dbReference type="CDD" id="cd01189">
    <property type="entry name" value="INT_ICEBs1_C_like"/>
    <property type="match status" value="1"/>
</dbReference>
<evidence type="ECO:0000313" key="8">
    <source>
        <dbReference type="EMBL" id="TXI57853.1"/>
    </source>
</evidence>
<name>A0A5C7Y8F1_9MYCO</name>
<evidence type="ECO:0000259" key="7">
    <source>
        <dbReference type="PROSITE" id="PS51900"/>
    </source>
</evidence>
<dbReference type="InterPro" id="IPR050090">
    <property type="entry name" value="Tyrosine_recombinase_XerCD"/>
</dbReference>
<comment type="caution">
    <text evidence="8">The sequence shown here is derived from an EMBL/GenBank/DDBJ whole genome shotgun (WGS) entry which is preliminary data.</text>
</comment>
<dbReference type="Pfam" id="PF22022">
    <property type="entry name" value="Phage_int_M"/>
    <property type="match status" value="1"/>
</dbReference>
<dbReference type="InterPro" id="IPR011010">
    <property type="entry name" value="DNA_brk_join_enz"/>
</dbReference>
<dbReference type="Gene3D" id="1.10.443.10">
    <property type="entry name" value="Intergrase catalytic core"/>
    <property type="match status" value="1"/>
</dbReference>
<dbReference type="PROSITE" id="PS51900">
    <property type="entry name" value="CB"/>
    <property type="match status" value="1"/>
</dbReference>
<dbReference type="Gene3D" id="1.10.150.130">
    <property type="match status" value="1"/>
</dbReference>
<dbReference type="InterPro" id="IPR013762">
    <property type="entry name" value="Integrase-like_cat_sf"/>
</dbReference>
<feature type="region of interest" description="Disordered" evidence="5">
    <location>
        <begin position="1"/>
        <end position="32"/>
    </location>
</feature>
<evidence type="ECO:0000256" key="3">
    <source>
        <dbReference type="ARBA" id="ARBA00023172"/>
    </source>
</evidence>
<dbReference type="GO" id="GO:0015074">
    <property type="term" value="P:DNA integration"/>
    <property type="evidence" value="ECO:0007669"/>
    <property type="project" value="InterPro"/>
</dbReference>
<evidence type="ECO:0000256" key="1">
    <source>
        <dbReference type="ARBA" id="ARBA00008857"/>
    </source>
</evidence>
<evidence type="ECO:0000256" key="5">
    <source>
        <dbReference type="SAM" id="MobiDB-lite"/>
    </source>
</evidence>
<dbReference type="PANTHER" id="PTHR30349:SF64">
    <property type="entry name" value="PROPHAGE INTEGRASE INTD-RELATED"/>
    <property type="match status" value="1"/>
</dbReference>
<evidence type="ECO:0000256" key="2">
    <source>
        <dbReference type="ARBA" id="ARBA00023125"/>
    </source>
</evidence>
<sequence length="409" mass="44160">MPVPGRMPTRRNAAGSPANSSRRSSRHTRASMATISKYQTKGGTTLYRVRYRTPDKGQTDKRGFTTKRDAQVFAEQIEVDKRRGAYVAPSDGRVKFGDLAREWLAAKHNLKPSTRARYEITLTIALARFHHVAIGDISRPMVRTLVADLVADGAASSSVHKAVGLLRQVLKAAVADNLLAVNVVDGVELPVVKTTEQRYLSAAELHRAALAAGGYKALVYVLGSTGLRFGEAAELRWRDVDVDGLRLRVCRSVTFVGGKAVVGTPKNGRERTVALPASVARLLTPGAADDLVFPDSAGGWMRASNVRRRWWARALADAGLPTDFKLHELRHTAASLAIRAGANIKSLQNMLGHASAGLTLDRYGHLYESDIDSVGHAIDEALSVTCGHGVGTEPATGRRLRAVNTADLH</sequence>
<dbReference type="InterPro" id="IPR010998">
    <property type="entry name" value="Integrase_recombinase_N"/>
</dbReference>
<organism evidence="8 9">
    <name type="scientific">Mycolicibacter arupensis</name>
    <dbReference type="NCBI Taxonomy" id="342002"/>
    <lineage>
        <taxon>Bacteria</taxon>
        <taxon>Bacillati</taxon>
        <taxon>Actinomycetota</taxon>
        <taxon>Actinomycetes</taxon>
        <taxon>Mycobacteriales</taxon>
        <taxon>Mycobacteriaceae</taxon>
        <taxon>Mycolicibacter</taxon>
    </lineage>
</organism>
<gene>
    <name evidence="8" type="ORF">E6Q54_07220</name>
</gene>
<keyword evidence="3" id="KW-0233">DNA recombination</keyword>
<accession>A0A5C7Y8F1</accession>
<evidence type="ECO:0000256" key="4">
    <source>
        <dbReference type="PROSITE-ProRule" id="PRU01248"/>
    </source>
</evidence>
<dbReference type="Pfam" id="PF00589">
    <property type="entry name" value="Phage_integrase"/>
    <property type="match status" value="1"/>
</dbReference>